<feature type="compositionally biased region" description="Gly residues" evidence="1">
    <location>
        <begin position="690"/>
        <end position="702"/>
    </location>
</feature>
<feature type="compositionally biased region" description="Basic and acidic residues" evidence="1">
    <location>
        <begin position="679"/>
        <end position="689"/>
    </location>
</feature>
<keyword evidence="3" id="KW-1185">Reference proteome</keyword>
<dbReference type="Proteomes" id="UP001499930">
    <property type="component" value="Unassembled WGS sequence"/>
</dbReference>
<feature type="compositionally biased region" description="Basic and acidic residues" evidence="1">
    <location>
        <begin position="239"/>
        <end position="266"/>
    </location>
</feature>
<sequence>MNFCLSDLVPPLRWSDAATIPLLRDQPDLPDAWWRSLPIARVLAVLGPERLAEILTELALKHWPAAAVGDVLPALHVLDPEDADEPCTAIALDRAGSWPGLLALTGHDLRDQPFIQPVPLLHTLFAAVLTRLTASAPATPLSSARSVGSVGSVDSVRSAGSVDPASSVDPLDSVVSASPAAPANLAVTAGPAVPMSPPVPVAQAPAAPVPGAPVASSPDIADVQEVQEVQEVPASPEGGDDRAASDVSRAPESRTAVETRAVEGPKVEAIPDAPEAPEVADTPQPPDTPDTPDASEIPDTPDSVNTPEPPDASQVPDAPEIRTASEASEAVPHGAEAAPAAEALRDRRAEEAEEDAAPGSLFRPAAARRSRAEAGSVTEHEDPDGTRDAPEDQPEDQAHDRLQDRADDPAQNQADDPARNQADDQAGDEAESQAHDPAESRADGDLVPDVVPHLSRDASEPGDEASGPVPGGEPESRAASLHALVDGVFADAEDRRWAVAQNRLFSDVPATVEALAKLFAVSPDVIRDLETDLRRELAEWIASDEAAPYREHLESVKDLLGKAAPRERLINAADWHTRELRSLDVPAWQFVLASLPEYHVVDEWLVEGDITELRHRTRDMISAATPPLTINKALDMVSSLGIHPEVSKEWLENVPQLRILGAGERPPQRGGAPSLTVEKPGDGAGDRLGDGGAEGRNGGGADGQKAGEPAKAPFRPLKDVSLTRRCFRQPDGRWWLRIDVTADHLRGAECPLPSGFAAYLGMAPGVGRTVSSAVGELALNWQDRPVLESLGTLLADVGAKEGSHLFLTLSDEGVLRARHLPAAGDEVETTARALRLVGYTAAGGTPEQAVRVIATRVGMGGPAALPDLLTRLRERGDRDLLALLA</sequence>
<feature type="compositionally biased region" description="Basic and acidic residues" evidence="1">
    <location>
        <begin position="432"/>
        <end position="444"/>
    </location>
</feature>
<evidence type="ECO:0000313" key="3">
    <source>
        <dbReference type="Proteomes" id="UP001499930"/>
    </source>
</evidence>
<reference evidence="3" key="1">
    <citation type="journal article" date="2019" name="Int. J. Syst. Evol. Microbiol.">
        <title>The Global Catalogue of Microorganisms (GCM) 10K type strain sequencing project: providing services to taxonomists for standard genome sequencing and annotation.</title>
        <authorList>
            <consortium name="The Broad Institute Genomics Platform"/>
            <consortium name="The Broad Institute Genome Sequencing Center for Infectious Disease"/>
            <person name="Wu L."/>
            <person name="Ma J."/>
        </authorList>
    </citation>
    <scope>NUCLEOTIDE SEQUENCE [LARGE SCALE GENOMIC DNA]</scope>
    <source>
        <strain evidence="3">JCM 3106</strain>
    </source>
</reference>
<protein>
    <submittedName>
        <fullName evidence="2">Uncharacterized protein</fullName>
    </submittedName>
</protein>
<comment type="caution">
    <text evidence="2">The sequence shown here is derived from an EMBL/GenBank/DDBJ whole genome shotgun (WGS) entry which is preliminary data.</text>
</comment>
<feature type="region of interest" description="Disordered" evidence="1">
    <location>
        <begin position="231"/>
        <end position="476"/>
    </location>
</feature>
<feature type="compositionally biased region" description="Basic and acidic residues" evidence="1">
    <location>
        <begin position="378"/>
        <end position="408"/>
    </location>
</feature>
<dbReference type="EMBL" id="BAAAWD010000017">
    <property type="protein sequence ID" value="GAA3028384.1"/>
    <property type="molecule type" value="Genomic_DNA"/>
</dbReference>
<evidence type="ECO:0000313" key="2">
    <source>
        <dbReference type="EMBL" id="GAA3028384.1"/>
    </source>
</evidence>
<feature type="region of interest" description="Disordered" evidence="1">
    <location>
        <begin position="140"/>
        <end position="171"/>
    </location>
</feature>
<feature type="region of interest" description="Disordered" evidence="1">
    <location>
        <begin position="661"/>
        <end position="715"/>
    </location>
</feature>
<organism evidence="2 3">
    <name type="scientific">Streptosporangium longisporum</name>
    <dbReference type="NCBI Taxonomy" id="46187"/>
    <lineage>
        <taxon>Bacteria</taxon>
        <taxon>Bacillati</taxon>
        <taxon>Actinomycetota</taxon>
        <taxon>Actinomycetes</taxon>
        <taxon>Streptosporangiales</taxon>
        <taxon>Streptosporangiaceae</taxon>
        <taxon>Streptosporangium</taxon>
    </lineage>
</organism>
<name>A0ABP6L1T0_9ACTN</name>
<gene>
    <name evidence="2" type="ORF">GCM10017559_63440</name>
</gene>
<feature type="compositionally biased region" description="Low complexity" evidence="1">
    <location>
        <begin position="140"/>
        <end position="163"/>
    </location>
</feature>
<accession>A0ABP6L1T0</accession>
<dbReference type="RefSeq" id="WP_344902435.1">
    <property type="nucleotide sequence ID" value="NZ_BAAAWD010000017.1"/>
</dbReference>
<proteinExistence type="predicted"/>
<evidence type="ECO:0000256" key="1">
    <source>
        <dbReference type="SAM" id="MobiDB-lite"/>
    </source>
</evidence>